<proteinExistence type="predicted"/>
<protein>
    <submittedName>
        <fullName evidence="1">Uncharacterized protein</fullName>
    </submittedName>
</protein>
<name>A0A0E9T1M9_ANGAN</name>
<accession>A0A0E9T1M9</accession>
<dbReference type="AlphaFoldDB" id="A0A0E9T1M9"/>
<sequence length="39" mass="4588">MNYFRPWKSCSNTRAVSYVCVKALKGEVKKKAVKELHMR</sequence>
<reference evidence="1" key="2">
    <citation type="journal article" date="2015" name="Fish Shellfish Immunol.">
        <title>Early steps in the European eel (Anguilla anguilla)-Vibrio vulnificus interaction in the gills: Role of the RtxA13 toxin.</title>
        <authorList>
            <person name="Callol A."/>
            <person name="Pajuelo D."/>
            <person name="Ebbesson L."/>
            <person name="Teles M."/>
            <person name="MacKenzie S."/>
            <person name="Amaro C."/>
        </authorList>
    </citation>
    <scope>NUCLEOTIDE SEQUENCE</scope>
</reference>
<dbReference type="EMBL" id="GBXM01061722">
    <property type="protein sequence ID" value="JAH46855.1"/>
    <property type="molecule type" value="Transcribed_RNA"/>
</dbReference>
<reference evidence="1" key="1">
    <citation type="submission" date="2014-11" db="EMBL/GenBank/DDBJ databases">
        <authorList>
            <person name="Amaro Gonzalez C."/>
        </authorList>
    </citation>
    <scope>NUCLEOTIDE SEQUENCE</scope>
</reference>
<evidence type="ECO:0000313" key="1">
    <source>
        <dbReference type="EMBL" id="JAH46855.1"/>
    </source>
</evidence>
<organism evidence="1">
    <name type="scientific">Anguilla anguilla</name>
    <name type="common">European freshwater eel</name>
    <name type="synonym">Muraena anguilla</name>
    <dbReference type="NCBI Taxonomy" id="7936"/>
    <lineage>
        <taxon>Eukaryota</taxon>
        <taxon>Metazoa</taxon>
        <taxon>Chordata</taxon>
        <taxon>Craniata</taxon>
        <taxon>Vertebrata</taxon>
        <taxon>Euteleostomi</taxon>
        <taxon>Actinopterygii</taxon>
        <taxon>Neopterygii</taxon>
        <taxon>Teleostei</taxon>
        <taxon>Anguilliformes</taxon>
        <taxon>Anguillidae</taxon>
        <taxon>Anguilla</taxon>
    </lineage>
</organism>